<name>A0ABT1QEB0_9NOCA</name>
<evidence type="ECO:0000313" key="1">
    <source>
        <dbReference type="EMBL" id="MCQ4120075.1"/>
    </source>
</evidence>
<proteinExistence type="predicted"/>
<dbReference type="NCBIfam" id="TIGR00026">
    <property type="entry name" value="hi_GC_TIGR00026"/>
    <property type="match status" value="1"/>
</dbReference>
<sequence length="125" mass="13855">MALPRTVARFNRVATNRVTRHVATVLPGFAVVMHRGRKSDRLYRTPVNVFVVDGRYRFALTYGANSDWVRNVLAAGGCTIETRGKTVALTDPRLVEDSSHLWAPPGVRTVLRALSVDSYLECAQA</sequence>
<dbReference type="Proteomes" id="UP001524501">
    <property type="component" value="Unassembled WGS sequence"/>
</dbReference>
<protein>
    <submittedName>
        <fullName evidence="1">Nitroreductase family deazaflavin-dependent oxidoreductase</fullName>
    </submittedName>
</protein>
<dbReference type="InterPro" id="IPR012349">
    <property type="entry name" value="Split_barrel_FMN-bd"/>
</dbReference>
<keyword evidence="2" id="KW-1185">Reference proteome</keyword>
<dbReference type="RefSeq" id="WP_255968845.1">
    <property type="nucleotide sequence ID" value="NZ_JANFQF010000009.1"/>
</dbReference>
<reference evidence="1 2" key="1">
    <citation type="submission" date="2022-07" db="EMBL/GenBank/DDBJ databases">
        <title>Degradation activity of malathion, p-nitrophenol and potential low-temperature adaptation strategy of Rhodococcus sp. FXJ9.536.</title>
        <authorList>
            <person name="Huang J."/>
            <person name="Huang Y."/>
        </authorList>
    </citation>
    <scope>NUCLEOTIDE SEQUENCE [LARGE SCALE GENOMIC DNA]</scope>
    <source>
        <strain evidence="1 2">FXJ9.536</strain>
    </source>
</reference>
<dbReference type="Pfam" id="PF04075">
    <property type="entry name" value="F420H2_quin_red"/>
    <property type="match status" value="1"/>
</dbReference>
<organism evidence="1 2">
    <name type="scientific">Rhodococcus tibetensis</name>
    <dbReference type="NCBI Taxonomy" id="2965064"/>
    <lineage>
        <taxon>Bacteria</taxon>
        <taxon>Bacillati</taxon>
        <taxon>Actinomycetota</taxon>
        <taxon>Actinomycetes</taxon>
        <taxon>Mycobacteriales</taxon>
        <taxon>Nocardiaceae</taxon>
        <taxon>Rhodococcus</taxon>
    </lineage>
</organism>
<dbReference type="EMBL" id="JANFQF010000009">
    <property type="protein sequence ID" value="MCQ4120075.1"/>
    <property type="molecule type" value="Genomic_DNA"/>
</dbReference>
<comment type="caution">
    <text evidence="1">The sequence shown here is derived from an EMBL/GenBank/DDBJ whole genome shotgun (WGS) entry which is preliminary data.</text>
</comment>
<dbReference type="Gene3D" id="2.30.110.10">
    <property type="entry name" value="Electron Transport, Fmn-binding Protein, Chain A"/>
    <property type="match status" value="1"/>
</dbReference>
<evidence type="ECO:0000313" key="2">
    <source>
        <dbReference type="Proteomes" id="UP001524501"/>
    </source>
</evidence>
<gene>
    <name evidence="1" type="ORF">NOF53_12990</name>
</gene>
<dbReference type="InterPro" id="IPR004378">
    <property type="entry name" value="F420H2_quin_Rdtase"/>
</dbReference>
<accession>A0ABT1QEB0</accession>